<dbReference type="Proteomes" id="UP000505377">
    <property type="component" value="Chromosome"/>
</dbReference>
<dbReference type="KEGG" id="pbro:HOP40_32125"/>
<dbReference type="EMBL" id="CP053564">
    <property type="protein sequence ID" value="QJY49841.1"/>
    <property type="molecule type" value="Genomic_DNA"/>
</dbReference>
<protein>
    <submittedName>
        <fullName evidence="1">Uncharacterized protein</fullName>
    </submittedName>
</protein>
<dbReference type="AlphaFoldDB" id="A0A6M6JUN1"/>
<gene>
    <name evidence="1" type="ORF">HOP40_32125</name>
</gene>
<accession>A0A6M6JUN1</accession>
<keyword evidence="2" id="KW-1185">Reference proteome</keyword>
<dbReference type="RefSeq" id="WP_172166615.1">
    <property type="nucleotide sequence ID" value="NZ_CP053564.1"/>
</dbReference>
<evidence type="ECO:0000313" key="2">
    <source>
        <dbReference type="Proteomes" id="UP000505377"/>
    </source>
</evidence>
<evidence type="ECO:0000313" key="1">
    <source>
        <dbReference type="EMBL" id="QJY49841.1"/>
    </source>
</evidence>
<name>A0A6M6JUN1_9PSEU</name>
<sequence>MTTYAYDSSTRTLHATWRCGIGGVARSVARLHERTSDRTGMHLAQALTDLSATAWLSYSDPGLLGEPDREEVLRALRRPHLVEDGLLYREADQQLENAHGVGRALAAVGSAGVVRAVVADVVAELDAVDRALLGDLDGRARQAVVVARLDASPTQIAAADRLLHAVPMGSEELFDEVDSTAACVAAAHWLQAALDVVATVVDEGDPLDVLESAAEEQGADLGGVCTVLQVLQVGNPPLAVVRNLVSSAMQAARGMVLPGDLGPEDDVVDGEPRFTLLDPLRPTRALLTGLVRAVQVCFTVFEERCGVVEEEVARRRFDDAVRAEAARSAGRLLATSG</sequence>
<reference evidence="1 2" key="1">
    <citation type="submission" date="2020-05" db="EMBL/GenBank/DDBJ databases">
        <authorList>
            <person name="Mo P."/>
        </authorList>
    </citation>
    <scope>NUCLEOTIDE SEQUENCE [LARGE SCALE GENOMIC DNA]</scope>
    <source>
        <strain evidence="1 2">Gen01</strain>
    </source>
</reference>
<proteinExistence type="predicted"/>
<organism evidence="1 2">
    <name type="scientific">Pseudonocardia broussonetiae</name>
    <dbReference type="NCBI Taxonomy" id="2736640"/>
    <lineage>
        <taxon>Bacteria</taxon>
        <taxon>Bacillati</taxon>
        <taxon>Actinomycetota</taxon>
        <taxon>Actinomycetes</taxon>
        <taxon>Pseudonocardiales</taxon>
        <taxon>Pseudonocardiaceae</taxon>
        <taxon>Pseudonocardia</taxon>
    </lineage>
</organism>